<feature type="compositionally biased region" description="Basic and acidic residues" evidence="1">
    <location>
        <begin position="546"/>
        <end position="557"/>
    </location>
</feature>
<feature type="compositionally biased region" description="Basic and acidic residues" evidence="1">
    <location>
        <begin position="528"/>
        <end position="537"/>
    </location>
</feature>
<organism evidence="2 3">
    <name type="scientific">Amphibalanus amphitrite</name>
    <name type="common">Striped barnacle</name>
    <name type="synonym">Balanus amphitrite</name>
    <dbReference type="NCBI Taxonomy" id="1232801"/>
    <lineage>
        <taxon>Eukaryota</taxon>
        <taxon>Metazoa</taxon>
        <taxon>Ecdysozoa</taxon>
        <taxon>Arthropoda</taxon>
        <taxon>Crustacea</taxon>
        <taxon>Multicrustacea</taxon>
        <taxon>Cirripedia</taxon>
        <taxon>Thoracica</taxon>
        <taxon>Thoracicalcarea</taxon>
        <taxon>Balanomorpha</taxon>
        <taxon>Balanoidea</taxon>
        <taxon>Balanidae</taxon>
        <taxon>Amphibalaninae</taxon>
        <taxon>Amphibalanus</taxon>
    </lineage>
</organism>
<evidence type="ECO:0000313" key="2">
    <source>
        <dbReference type="EMBL" id="KAF0300902.1"/>
    </source>
</evidence>
<feature type="compositionally biased region" description="Basic and acidic residues" evidence="1">
    <location>
        <begin position="661"/>
        <end position="680"/>
    </location>
</feature>
<feature type="compositionally biased region" description="Polar residues" evidence="1">
    <location>
        <begin position="93"/>
        <end position="114"/>
    </location>
</feature>
<keyword evidence="3" id="KW-1185">Reference proteome</keyword>
<protein>
    <submittedName>
        <fullName evidence="2">Uncharacterized protein</fullName>
    </submittedName>
</protein>
<evidence type="ECO:0000256" key="1">
    <source>
        <dbReference type="SAM" id="MobiDB-lite"/>
    </source>
</evidence>
<accession>A0A6A4WDH4</accession>
<feature type="compositionally biased region" description="Polar residues" evidence="1">
    <location>
        <begin position="916"/>
        <end position="932"/>
    </location>
</feature>
<feature type="compositionally biased region" description="Basic residues" evidence="1">
    <location>
        <begin position="156"/>
        <end position="176"/>
    </location>
</feature>
<feature type="compositionally biased region" description="Polar residues" evidence="1">
    <location>
        <begin position="425"/>
        <end position="435"/>
    </location>
</feature>
<name>A0A6A4WDH4_AMPAM</name>
<feature type="compositionally biased region" description="Basic and acidic residues" evidence="1">
    <location>
        <begin position="1081"/>
        <end position="1107"/>
    </location>
</feature>
<proteinExistence type="predicted"/>
<feature type="compositionally biased region" description="Basic and acidic residues" evidence="1">
    <location>
        <begin position="689"/>
        <end position="708"/>
    </location>
</feature>
<feature type="compositionally biased region" description="Pro residues" evidence="1">
    <location>
        <begin position="1014"/>
        <end position="1023"/>
    </location>
</feature>
<feature type="compositionally biased region" description="Basic and acidic residues" evidence="1">
    <location>
        <begin position="504"/>
        <end position="515"/>
    </location>
</feature>
<feature type="compositionally biased region" description="Polar residues" evidence="1">
    <location>
        <begin position="647"/>
        <end position="656"/>
    </location>
</feature>
<feature type="compositionally biased region" description="Low complexity" evidence="1">
    <location>
        <begin position="1114"/>
        <end position="1124"/>
    </location>
</feature>
<evidence type="ECO:0000313" key="3">
    <source>
        <dbReference type="Proteomes" id="UP000440578"/>
    </source>
</evidence>
<feature type="compositionally biased region" description="Basic and acidic residues" evidence="1">
    <location>
        <begin position="747"/>
        <end position="795"/>
    </location>
</feature>
<feature type="compositionally biased region" description="Basic and acidic residues" evidence="1">
    <location>
        <begin position="350"/>
        <end position="365"/>
    </location>
</feature>
<gene>
    <name evidence="2" type="ORF">FJT64_026726</name>
</gene>
<feature type="compositionally biased region" description="Acidic residues" evidence="1">
    <location>
        <begin position="474"/>
        <end position="493"/>
    </location>
</feature>
<feature type="compositionally biased region" description="Basic and acidic residues" evidence="1">
    <location>
        <begin position="372"/>
        <end position="395"/>
    </location>
</feature>
<comment type="caution">
    <text evidence="2">The sequence shown here is derived from an EMBL/GenBank/DDBJ whole genome shotgun (WGS) entry which is preliminary data.</text>
</comment>
<feature type="compositionally biased region" description="Polar residues" evidence="1">
    <location>
        <begin position="957"/>
        <end position="973"/>
    </location>
</feature>
<feature type="compositionally biased region" description="Polar residues" evidence="1">
    <location>
        <begin position="858"/>
        <end position="876"/>
    </location>
</feature>
<feature type="compositionally biased region" description="Low complexity" evidence="1">
    <location>
        <begin position="623"/>
        <end position="633"/>
    </location>
</feature>
<feature type="compositionally biased region" description="Basic and acidic residues" evidence="1">
    <location>
        <begin position="936"/>
        <end position="952"/>
    </location>
</feature>
<dbReference type="AlphaFoldDB" id="A0A6A4WDH4"/>
<dbReference type="EMBL" id="VIIS01001223">
    <property type="protein sequence ID" value="KAF0300902.1"/>
    <property type="molecule type" value="Genomic_DNA"/>
</dbReference>
<feature type="region of interest" description="Disordered" evidence="1">
    <location>
        <begin position="66"/>
        <end position="1124"/>
    </location>
</feature>
<dbReference type="Proteomes" id="UP000440578">
    <property type="component" value="Unassembled WGS sequence"/>
</dbReference>
<reference evidence="2 3" key="1">
    <citation type="submission" date="2019-07" db="EMBL/GenBank/DDBJ databases">
        <title>Draft genome assembly of a fouling barnacle, Amphibalanus amphitrite (Darwin, 1854): The first reference genome for Thecostraca.</title>
        <authorList>
            <person name="Kim W."/>
        </authorList>
    </citation>
    <scope>NUCLEOTIDE SEQUENCE [LARGE SCALE GENOMIC DNA]</scope>
    <source>
        <strain evidence="2">SNU_AA5</strain>
        <tissue evidence="2">Soma without cirri and trophi</tissue>
    </source>
</reference>
<feature type="compositionally biased region" description="Basic and acidic residues" evidence="1">
    <location>
        <begin position="244"/>
        <end position="272"/>
    </location>
</feature>
<feature type="compositionally biased region" description="Low complexity" evidence="1">
    <location>
        <begin position="273"/>
        <end position="283"/>
    </location>
</feature>
<dbReference type="OrthoDB" id="6406094at2759"/>
<feature type="compositionally biased region" description="Basic and acidic residues" evidence="1">
    <location>
        <begin position="307"/>
        <end position="326"/>
    </location>
</feature>
<sequence>MTLPSLITSPPLNHPAFGDMNNITTLPVDCFTCVNMRNTLRTVHFSSVITSSLLIPAELRSVLTKKRGDDVDDDSGLPRSPATPPDGPLHTAKTPTGKSGGSCSDGSMLSIYSSGTGTGTDDDIFGPLSDNSSRVSLSRDQDSAEPRPPGVLSHAAAKHRIAVRPKRNHGASRPRRPAAAASLPATVEEEGAEQSPPAGKTEERNGGHAEQGAPAAGTERGRATLPAAGVAERATPVQRSRSTIADRRLRDLSPRKLWGRDTSEPAPEKKSEGGFFSRLFGSRRSGRKRKAGKETEETPRPQPRSDVSQEDKEKREAVVKAPEPEPARPPVSLESVRSAPPAEVASEPDVVDKPPENPVVKERKQSAAALAREMKEAGLLAARREEMARAEEDKTPVSPQEEEVRQEEQVQRSPEVTVRPRSILRTGSRSVSQGSEGAEQSEPAPKTPVDDEPRSLESIPDQETHAEVAPVDSNIEEQEQDDQEQSQEQEEHEESPPVLRRRRETPERTEEERSSPPRRSSGSQKLSWMEELRRSPPREASTGSGHELRKTYVKEARSSSSGGHALFPSQPTAAQRRRASALVFGGAEPAPPPDSGPRSLDSAMLLAADRTEPVELPRPAPAADPAVSAADSARIGEKSDQAAASPDGSSDRLSGTSSEVEVERGSSEVSEGRQSEEEVSRSVSSESVVEVKVEGSQESVEASRHSPVERTSSGEEDDGTPEFMRVHLHRVETPSSMTTQVVVPKPKPRESLSKPTGKAEEKDKAEVKLEKKVDVKKSEEPGIKKADAKPDHKFEGMTNDIPEVVLVEKHSPRQSRTSTQSDHEDSVGSTVKTESEAPASPKSHKAAPDVPARHVLSSVRTPESSRNSSLGRQSTQDSDDSEPVVLRRRPPPPAAAATSSSPDSELLKVFKRRSLKSVNSEESAPKLSTPTSPVEDPLRVSTEDKDSDRPKPAAETASVSPSEARSVWNQRSVSMPVGGPKSPTVREAGPPSIGPIPTETAPVRPERPERPRKPAPPTQPRPSPSAAVTDTPAVVAEAPRVKATPETPRSVSAASAAAGPSGEHRRSVQPEEGAPTADWLKLVRERREQREQREQQTMRKLGHKEIIIEPDTLAPARAPAPRSSRVLEMANTFQKLQPT</sequence>